<organism evidence="2">
    <name type="scientific">Ganoderma boninense</name>
    <dbReference type="NCBI Taxonomy" id="34458"/>
    <lineage>
        <taxon>Eukaryota</taxon>
        <taxon>Fungi</taxon>
        <taxon>Dikarya</taxon>
        <taxon>Basidiomycota</taxon>
        <taxon>Agaricomycotina</taxon>
        <taxon>Agaricomycetes</taxon>
        <taxon>Polyporales</taxon>
        <taxon>Polyporaceae</taxon>
        <taxon>Ganoderma</taxon>
    </lineage>
</organism>
<sequence length="178" mass="17620">MLSKLVSSLIVLSALRGSYAAPAEDGLSVALSRIGFSTELVLTAATLGSDSSGHTSYSIEFGKPFTLASTATAPDTTLTAVATLVEGSTDAHIVEIATAGSESVTFNEDCALGDGYAACTVVEKGPPATLSTAFTVTLSPTSSAASAVPTNGAAWVGPAMASLLTGVVACVTLLGTMP</sequence>
<gene>
    <name evidence="2" type="primary">D2E9W9</name>
</gene>
<evidence type="ECO:0000256" key="1">
    <source>
        <dbReference type="SAM" id="SignalP"/>
    </source>
</evidence>
<keyword evidence="2" id="KW-0560">Oxidoreductase</keyword>
<dbReference type="GO" id="GO:0004497">
    <property type="term" value="F:monooxygenase activity"/>
    <property type="evidence" value="ECO:0007669"/>
    <property type="project" value="UniProtKB-KW"/>
</dbReference>
<dbReference type="EC" id="1.-.-.-" evidence="2"/>
<dbReference type="AlphaFoldDB" id="A0A5K1K6Z3"/>
<protein>
    <submittedName>
        <fullName evidence="2">FAD-dependent monooxygenase DEP4 )</fullName>
        <ecNumber evidence="2">1.-.-.-</ecNumber>
    </submittedName>
</protein>
<name>A0A5K1K6Z3_9APHY</name>
<keyword evidence="2" id="KW-0503">Monooxygenase</keyword>
<keyword evidence="1" id="KW-0732">Signal</keyword>
<feature type="signal peptide" evidence="1">
    <location>
        <begin position="1"/>
        <end position="20"/>
    </location>
</feature>
<reference evidence="2" key="1">
    <citation type="submission" date="2019-10" db="EMBL/GenBank/DDBJ databases">
        <authorList>
            <person name="Nor Muhammad N."/>
        </authorList>
    </citation>
    <scope>NUCLEOTIDE SEQUENCE</scope>
</reference>
<proteinExistence type="predicted"/>
<evidence type="ECO:0000313" key="2">
    <source>
        <dbReference type="EMBL" id="VWP01856.1"/>
    </source>
</evidence>
<dbReference type="EMBL" id="LR729726">
    <property type="protein sequence ID" value="VWP01856.1"/>
    <property type="molecule type" value="Genomic_DNA"/>
</dbReference>
<accession>A0A5K1K6Z3</accession>
<feature type="chain" id="PRO_5023920776" evidence="1">
    <location>
        <begin position="21"/>
        <end position="178"/>
    </location>
</feature>